<dbReference type="Pfam" id="PF13830">
    <property type="entry name" value="DUF4192"/>
    <property type="match status" value="1"/>
</dbReference>
<gene>
    <name evidence="2" type="ORF">DLJ59_19235</name>
</gene>
<protein>
    <submittedName>
        <fullName evidence="2">DUF4192 domain-containing protein</fullName>
    </submittedName>
</protein>
<evidence type="ECO:0000313" key="3">
    <source>
        <dbReference type="Proteomes" id="UP000282312"/>
    </source>
</evidence>
<dbReference type="OrthoDB" id="3264463at2"/>
<keyword evidence="3" id="KW-1185">Reference proteome</keyword>
<accession>A0A3N9WJZ6</accession>
<sequence length="342" mass="36386">MSFPDNKLTVRSSADLATAVPYLIGFHPGDGSIVVIACRDRRIVFAARGDLPAPGSPAHHLRDLTAHLVPVVQRQQPITDLVIVGYGAQGHIDPALRGVGDAFTAAGLTVRELLRVTESRIFSLTCGDPGCCPPQGTPVEPTTSLFAVHATVAGLVARPDRAAVASRFTRDDSTGDGIRHATTEATARMTALETNGSAAVYEAGVHAIRSALRQHDDGTGLTDDEVAWLTVLLTHRPVRDLAVDRTQPHDQHVTFWAEVTRRADEALVPAPATILALTAWRCGDGVLALMAAERALQIDPDYQLAGLLLQALHAGLPPSVFEQATTSTQPNPSNPNTLTEQE</sequence>
<reference evidence="2 3" key="1">
    <citation type="submission" date="2018-05" db="EMBL/GenBank/DDBJ databases">
        <title>Micromonospora from Atacama Desert.</title>
        <authorList>
            <person name="Carro L."/>
            <person name="Goodfellow M."/>
            <person name="Klenk H.-P."/>
        </authorList>
    </citation>
    <scope>NUCLEOTIDE SEQUENCE [LARGE SCALE GENOMIC DNA]</scope>
    <source>
        <strain evidence="2 3">LB39</strain>
    </source>
</reference>
<comment type="caution">
    <text evidence="2">The sequence shown here is derived from an EMBL/GenBank/DDBJ whole genome shotgun (WGS) entry which is preliminary data.</text>
</comment>
<evidence type="ECO:0000313" key="2">
    <source>
        <dbReference type="EMBL" id="RQX01128.1"/>
    </source>
</evidence>
<dbReference type="Proteomes" id="UP000282312">
    <property type="component" value="Unassembled WGS sequence"/>
</dbReference>
<dbReference type="AlphaFoldDB" id="A0A3N9WJZ6"/>
<evidence type="ECO:0000256" key="1">
    <source>
        <dbReference type="SAM" id="MobiDB-lite"/>
    </source>
</evidence>
<proteinExistence type="predicted"/>
<organism evidence="2 3">
    <name type="scientific">Micromonospora inaquosa</name>
    <dbReference type="NCBI Taxonomy" id="2203716"/>
    <lineage>
        <taxon>Bacteria</taxon>
        <taxon>Bacillati</taxon>
        <taxon>Actinomycetota</taxon>
        <taxon>Actinomycetes</taxon>
        <taxon>Micromonosporales</taxon>
        <taxon>Micromonosporaceae</taxon>
        <taxon>Micromonospora</taxon>
    </lineage>
</organism>
<dbReference type="InterPro" id="IPR025447">
    <property type="entry name" value="DUF4192"/>
</dbReference>
<name>A0A3N9WJZ6_9ACTN</name>
<dbReference type="EMBL" id="QGSZ01000230">
    <property type="protein sequence ID" value="RQX01128.1"/>
    <property type="molecule type" value="Genomic_DNA"/>
</dbReference>
<dbReference type="RefSeq" id="WP_124774025.1">
    <property type="nucleotide sequence ID" value="NZ_QGSZ01000230.1"/>
</dbReference>
<feature type="region of interest" description="Disordered" evidence="1">
    <location>
        <begin position="322"/>
        <end position="342"/>
    </location>
</feature>